<sequence length="439" mass="48026">MNLWITLETGLREIAAHKFRSFLSMLGIVLGVSSLIATMSLTNGIERGTKAFMQQVGGLELVTVIGKEISAEMIEFANLSPGRTVQDARAILASTPMVTEVSPEINIGALLSSGPISQRMQVSGAWPDYFVVNRHEIAAGRFLTQLDVDRAAHSVVIGDSILKRFWPNLPAEDAVGRILTINQTPFKVVGVLNVYEREQDKRMREIVKARQSQPTSKSQNRWDPFRRKNESVIIPLSTMFFEYKSGQLPEDSLDSIRLDNLSFRVGDLDRFRETLSMVRNALNITHRGVDDFDLQTREEWFQGMEASISATRLSGGLIAAISLVVGGIGITNIMLASITERVREIGIRLAVGARGADIFLQILVESVSVAFIGGIIGIAAGFGLIKLLIAVAPSENVPYVSLDSIVISVVFAIIAGVLSGIYPALRASRLDPISALRYE</sequence>
<dbReference type="InterPro" id="IPR003838">
    <property type="entry name" value="ABC3_permease_C"/>
</dbReference>
<dbReference type="GO" id="GO:0022857">
    <property type="term" value="F:transmembrane transporter activity"/>
    <property type="evidence" value="ECO:0007669"/>
    <property type="project" value="TreeGrafter"/>
</dbReference>
<feature type="transmembrane region" description="Helical" evidence="7">
    <location>
        <begin position="358"/>
        <end position="385"/>
    </location>
</feature>
<keyword evidence="5 7" id="KW-0472">Membrane</keyword>
<dbReference type="InParanoid" id="A0A146G3A3"/>
<evidence type="ECO:0000313" key="11">
    <source>
        <dbReference type="Proteomes" id="UP000076023"/>
    </source>
</evidence>
<keyword evidence="11" id="KW-1185">Reference proteome</keyword>
<reference evidence="11" key="1">
    <citation type="journal article" date="2017" name="Genome Announc.">
        <title>Draft Genome Sequence of Terrimicrobium sacchariphilum NM-5T, a Facultative Anaerobic Soil Bacterium of the Class Spartobacteria.</title>
        <authorList>
            <person name="Qiu Y.L."/>
            <person name="Tourlousse D.M."/>
            <person name="Matsuura N."/>
            <person name="Ohashi A."/>
            <person name="Sekiguchi Y."/>
        </authorList>
    </citation>
    <scope>NUCLEOTIDE SEQUENCE [LARGE SCALE GENOMIC DNA]</scope>
    <source>
        <strain evidence="11">NM-5</strain>
    </source>
</reference>
<dbReference type="PANTHER" id="PTHR30572">
    <property type="entry name" value="MEMBRANE COMPONENT OF TRANSPORTER-RELATED"/>
    <property type="match status" value="1"/>
</dbReference>
<dbReference type="GO" id="GO:0005886">
    <property type="term" value="C:plasma membrane"/>
    <property type="evidence" value="ECO:0007669"/>
    <property type="project" value="UniProtKB-SubCell"/>
</dbReference>
<evidence type="ECO:0000313" key="10">
    <source>
        <dbReference type="EMBL" id="GAT31544.1"/>
    </source>
</evidence>
<dbReference type="EMBL" id="BDCO01000001">
    <property type="protein sequence ID" value="GAT31544.1"/>
    <property type="molecule type" value="Genomic_DNA"/>
</dbReference>
<dbReference type="AlphaFoldDB" id="A0A146G3A3"/>
<feature type="transmembrane region" description="Helical" evidence="7">
    <location>
        <begin position="21"/>
        <end position="41"/>
    </location>
</feature>
<proteinExistence type="inferred from homology"/>
<evidence type="ECO:0000256" key="6">
    <source>
        <dbReference type="ARBA" id="ARBA00038076"/>
    </source>
</evidence>
<feature type="transmembrane region" description="Helical" evidence="7">
    <location>
        <begin position="405"/>
        <end position="425"/>
    </location>
</feature>
<dbReference type="InterPro" id="IPR050250">
    <property type="entry name" value="Macrolide_Exporter_MacB"/>
</dbReference>
<keyword evidence="4 7" id="KW-1133">Transmembrane helix</keyword>
<dbReference type="RefSeq" id="WP_075077436.1">
    <property type="nucleotide sequence ID" value="NZ_BDCO01000001.1"/>
</dbReference>
<dbReference type="InterPro" id="IPR025857">
    <property type="entry name" value="MacB_PCD"/>
</dbReference>
<evidence type="ECO:0000256" key="4">
    <source>
        <dbReference type="ARBA" id="ARBA00022989"/>
    </source>
</evidence>
<dbReference type="Proteomes" id="UP000076023">
    <property type="component" value="Unassembled WGS sequence"/>
</dbReference>
<dbReference type="OrthoDB" id="9770099at2"/>
<evidence type="ECO:0000256" key="5">
    <source>
        <dbReference type="ARBA" id="ARBA00023136"/>
    </source>
</evidence>
<evidence type="ECO:0000259" key="8">
    <source>
        <dbReference type="Pfam" id="PF02687"/>
    </source>
</evidence>
<comment type="subcellular location">
    <subcellularLocation>
        <location evidence="1">Cell membrane</location>
        <topology evidence="1">Multi-pass membrane protein</topology>
    </subcellularLocation>
</comment>
<gene>
    <name evidence="10" type="ORF">TSACC_193</name>
</gene>
<evidence type="ECO:0000256" key="1">
    <source>
        <dbReference type="ARBA" id="ARBA00004651"/>
    </source>
</evidence>
<name>A0A146G3A3_TERSA</name>
<dbReference type="STRING" id="690879.TSACC_193"/>
<accession>A0A146G3A3</accession>
<organism evidence="10 11">
    <name type="scientific">Terrimicrobium sacchariphilum</name>
    <dbReference type="NCBI Taxonomy" id="690879"/>
    <lineage>
        <taxon>Bacteria</taxon>
        <taxon>Pseudomonadati</taxon>
        <taxon>Verrucomicrobiota</taxon>
        <taxon>Terrimicrobiia</taxon>
        <taxon>Terrimicrobiales</taxon>
        <taxon>Terrimicrobiaceae</taxon>
        <taxon>Terrimicrobium</taxon>
    </lineage>
</organism>
<feature type="domain" description="ABC3 transporter permease C-terminal" evidence="8">
    <location>
        <begin position="317"/>
        <end position="432"/>
    </location>
</feature>
<dbReference type="Pfam" id="PF02687">
    <property type="entry name" value="FtsX"/>
    <property type="match status" value="1"/>
</dbReference>
<evidence type="ECO:0000256" key="3">
    <source>
        <dbReference type="ARBA" id="ARBA00022692"/>
    </source>
</evidence>
<keyword evidence="2" id="KW-1003">Cell membrane</keyword>
<evidence type="ECO:0000256" key="7">
    <source>
        <dbReference type="SAM" id="Phobius"/>
    </source>
</evidence>
<feature type="domain" description="MacB-like periplasmic core" evidence="9">
    <location>
        <begin position="21"/>
        <end position="195"/>
    </location>
</feature>
<protein>
    <submittedName>
        <fullName evidence="10">Putative ABC transport system permease protein</fullName>
    </submittedName>
</protein>
<keyword evidence="3 7" id="KW-0812">Transmembrane</keyword>
<comment type="caution">
    <text evidence="10">The sequence shown here is derived from an EMBL/GenBank/DDBJ whole genome shotgun (WGS) entry which is preliminary data.</text>
</comment>
<evidence type="ECO:0000256" key="2">
    <source>
        <dbReference type="ARBA" id="ARBA00022475"/>
    </source>
</evidence>
<dbReference type="PANTHER" id="PTHR30572:SF4">
    <property type="entry name" value="ABC TRANSPORTER PERMEASE YTRF"/>
    <property type="match status" value="1"/>
</dbReference>
<feature type="transmembrane region" description="Helical" evidence="7">
    <location>
        <begin position="317"/>
        <end position="338"/>
    </location>
</feature>
<dbReference type="Pfam" id="PF12704">
    <property type="entry name" value="MacB_PCD"/>
    <property type="match status" value="1"/>
</dbReference>
<evidence type="ECO:0000259" key="9">
    <source>
        <dbReference type="Pfam" id="PF12704"/>
    </source>
</evidence>
<comment type="similarity">
    <text evidence="6">Belongs to the ABC-4 integral membrane protein family.</text>
</comment>